<dbReference type="InterPro" id="IPR038501">
    <property type="entry name" value="Spore_GerAC_C_sf"/>
</dbReference>
<dbReference type="NCBIfam" id="TIGR02887">
    <property type="entry name" value="spore_ger_x_C"/>
    <property type="match status" value="1"/>
</dbReference>
<dbReference type="Pfam" id="PF25198">
    <property type="entry name" value="Spore_GerAC_N"/>
    <property type="match status" value="1"/>
</dbReference>
<dbReference type="GO" id="GO:0016020">
    <property type="term" value="C:membrane"/>
    <property type="evidence" value="ECO:0007669"/>
    <property type="project" value="UniProtKB-SubCell"/>
</dbReference>
<feature type="domain" description="Spore germination protein N-terminal" evidence="10">
    <location>
        <begin position="21"/>
        <end position="184"/>
    </location>
</feature>
<reference evidence="11 12" key="1">
    <citation type="journal article" date="2016" name="Front. Microbiol.">
        <title>Microevolution Analysis of Bacillus coahuilensis Unveils Differences in Phosphorus Acquisition Strategies and Their Regulation.</title>
        <authorList>
            <person name="Gomez-Lunar Z."/>
            <person name="Hernandez-Gonzalez I."/>
            <person name="Rodriguez-Torres M.D."/>
            <person name="Souza V."/>
            <person name="Olmedo-Alvarez G."/>
        </authorList>
    </citation>
    <scope>NUCLEOTIDE SEQUENCE [LARGE SCALE GENOMIC DNA]</scope>
    <source>
        <strain evidence="12">p1.1.43</strain>
    </source>
</reference>
<proteinExistence type="inferred from homology"/>
<dbReference type="InterPro" id="IPR008844">
    <property type="entry name" value="Spore_GerAC-like"/>
</dbReference>
<dbReference type="RefSeq" id="WP_059350125.1">
    <property type="nucleotide sequence ID" value="NZ_LDYG01000004.1"/>
</dbReference>
<feature type="chain" id="PRO_5039626853" evidence="8">
    <location>
        <begin position="21"/>
        <end position="369"/>
    </location>
</feature>
<gene>
    <name evidence="11" type="ORF">Q75_01615</name>
</gene>
<dbReference type="Gene3D" id="3.30.300.210">
    <property type="entry name" value="Nutrient germinant receptor protein C, domain 3"/>
    <property type="match status" value="1"/>
</dbReference>
<dbReference type="InterPro" id="IPR046953">
    <property type="entry name" value="Spore_GerAC-like_C"/>
</dbReference>
<keyword evidence="4 8" id="KW-0732">Signal</keyword>
<feature type="domain" description="Spore germination GerAC-like C-terminal" evidence="9">
    <location>
        <begin position="193"/>
        <end position="366"/>
    </location>
</feature>
<evidence type="ECO:0000256" key="5">
    <source>
        <dbReference type="ARBA" id="ARBA00023136"/>
    </source>
</evidence>
<dbReference type="PANTHER" id="PTHR35789:SF1">
    <property type="entry name" value="SPORE GERMINATION PROTEIN B3"/>
    <property type="match status" value="1"/>
</dbReference>
<evidence type="ECO:0000313" key="12">
    <source>
        <dbReference type="Proteomes" id="UP000074108"/>
    </source>
</evidence>
<evidence type="ECO:0000256" key="3">
    <source>
        <dbReference type="ARBA" id="ARBA00022544"/>
    </source>
</evidence>
<dbReference type="PATRIC" id="fig|1150625.3.peg.339"/>
<keyword evidence="3" id="KW-0309">Germination</keyword>
<comment type="subcellular location">
    <subcellularLocation>
        <location evidence="1">Membrane</location>
        <topology evidence="1">Lipid-anchor</topology>
    </subcellularLocation>
</comment>
<keyword evidence="12" id="KW-1185">Reference proteome</keyword>
<dbReference type="PANTHER" id="PTHR35789">
    <property type="entry name" value="SPORE GERMINATION PROTEIN B3"/>
    <property type="match status" value="1"/>
</dbReference>
<evidence type="ECO:0000256" key="1">
    <source>
        <dbReference type="ARBA" id="ARBA00004635"/>
    </source>
</evidence>
<evidence type="ECO:0000256" key="2">
    <source>
        <dbReference type="ARBA" id="ARBA00007886"/>
    </source>
</evidence>
<dbReference type="PROSITE" id="PS51257">
    <property type="entry name" value="PROKAR_LIPOPROTEIN"/>
    <property type="match status" value="1"/>
</dbReference>
<comment type="similarity">
    <text evidence="2">Belongs to the GerABKC lipoprotein family.</text>
</comment>
<keyword evidence="6" id="KW-0564">Palmitate</keyword>
<dbReference type="STRING" id="1150625.Q75_01615"/>
<name>A0A147KBY9_9BACI</name>
<evidence type="ECO:0000256" key="7">
    <source>
        <dbReference type="ARBA" id="ARBA00023288"/>
    </source>
</evidence>
<dbReference type="GO" id="GO:0009847">
    <property type="term" value="P:spore germination"/>
    <property type="evidence" value="ECO:0007669"/>
    <property type="project" value="InterPro"/>
</dbReference>
<dbReference type="EMBL" id="LDYG01000004">
    <property type="protein sequence ID" value="KUP09026.1"/>
    <property type="molecule type" value="Genomic_DNA"/>
</dbReference>
<comment type="caution">
    <text evidence="11">The sequence shown here is derived from an EMBL/GenBank/DDBJ whole genome shotgun (WGS) entry which is preliminary data.</text>
</comment>
<protein>
    <submittedName>
        <fullName evidence="11">Uncharacterized protein</fullName>
    </submittedName>
</protein>
<sequence length="369" mass="41516">MWKKGWALFLCFFLASCVQNHELEQLGLSTAAGYDLEDDGRILGTLVLNQFDPLKKEAIQTVQSIGETSKSIRQSINLETSNKIVSGQLRVVTFGKELGEKGVISITDTLSRDSSIGTMIYLSVSKSRANELLRLKSPILSMGNYLSQLIEQNLESETIISCTLHEFLQAYYDPGRDPILPMMELRNGMVLADGLAIFQDDKVVGEINAREGFYIKLIRDKYDAGTTEIDIPVLDFSTELINMEPKKDRNSCCSGPNKKGKNVSGSYPSFEVKIQLDCAVQEISEDIIFNDQQKTDEFQKLINKGMEKRLQNVLAVLQELNSDPIGFGMVYNAKVRGKELTIEEWRELYPQAQIKTEIDTRIVRTGIMD</sequence>
<evidence type="ECO:0000259" key="9">
    <source>
        <dbReference type="Pfam" id="PF05504"/>
    </source>
</evidence>
<feature type="signal peptide" evidence="8">
    <location>
        <begin position="1"/>
        <end position="20"/>
    </location>
</feature>
<dbReference type="Pfam" id="PF05504">
    <property type="entry name" value="Spore_GerAC"/>
    <property type="match status" value="1"/>
</dbReference>
<keyword evidence="7" id="KW-0449">Lipoprotein</keyword>
<organism evidence="11 12">
    <name type="scientific">Bacillus coahuilensis p1.1.43</name>
    <dbReference type="NCBI Taxonomy" id="1150625"/>
    <lineage>
        <taxon>Bacteria</taxon>
        <taxon>Bacillati</taxon>
        <taxon>Bacillota</taxon>
        <taxon>Bacilli</taxon>
        <taxon>Bacillales</taxon>
        <taxon>Bacillaceae</taxon>
        <taxon>Bacillus</taxon>
    </lineage>
</organism>
<accession>A0A147KBY9</accession>
<evidence type="ECO:0000259" key="10">
    <source>
        <dbReference type="Pfam" id="PF25198"/>
    </source>
</evidence>
<dbReference type="Proteomes" id="UP000074108">
    <property type="component" value="Unassembled WGS sequence"/>
</dbReference>
<dbReference type="AlphaFoldDB" id="A0A147KBY9"/>
<evidence type="ECO:0000256" key="6">
    <source>
        <dbReference type="ARBA" id="ARBA00023139"/>
    </source>
</evidence>
<evidence type="ECO:0000256" key="4">
    <source>
        <dbReference type="ARBA" id="ARBA00022729"/>
    </source>
</evidence>
<dbReference type="OrthoDB" id="2433998at2"/>
<evidence type="ECO:0000256" key="8">
    <source>
        <dbReference type="SAM" id="SignalP"/>
    </source>
</evidence>
<keyword evidence="5" id="KW-0472">Membrane</keyword>
<evidence type="ECO:0000313" key="11">
    <source>
        <dbReference type="EMBL" id="KUP09026.1"/>
    </source>
</evidence>
<dbReference type="InterPro" id="IPR057336">
    <property type="entry name" value="GerAC_N"/>
</dbReference>